<dbReference type="AlphaFoldDB" id="A0A0V1KDM9"/>
<dbReference type="Proteomes" id="UP000054826">
    <property type="component" value="Unassembled WGS sequence"/>
</dbReference>
<name>A0A0V1KDM9_TRIPS</name>
<evidence type="ECO:0000313" key="2">
    <source>
        <dbReference type="Proteomes" id="UP000054826"/>
    </source>
</evidence>
<evidence type="ECO:0000313" key="1">
    <source>
        <dbReference type="EMBL" id="KRZ45312.1"/>
    </source>
</evidence>
<comment type="caution">
    <text evidence="1">The sequence shown here is derived from an EMBL/GenBank/DDBJ whole genome shotgun (WGS) entry which is preliminary data.</text>
</comment>
<sequence length="222" mass="25530">MVKVEVAHMEGFLPLSQTMNLVGLVEWYADECAMDDSCFSNGVFYRGDQQPGSTARLADSHIESNAIRCKKWKLLIFKVVYGFLIRRILLGSSILYIPACFSSQHLKRVTLQMNLQQTNTCFRIRMSWMICRCICNRRVRALETGCLRSEPGSAITVSFRESNAVRCDKFVDLQNFLSFTEMMHLIEFGDFTKQNYRNLKHDPPIATSIRESNAIRCERGNC</sequence>
<proteinExistence type="predicted"/>
<accession>A0A0V1KDM9</accession>
<dbReference type="EMBL" id="JYDV01000003">
    <property type="protein sequence ID" value="KRZ45312.1"/>
    <property type="molecule type" value="Genomic_DNA"/>
</dbReference>
<organism evidence="1 2">
    <name type="scientific">Trichinella pseudospiralis</name>
    <name type="common">Parasitic roundworm</name>
    <dbReference type="NCBI Taxonomy" id="6337"/>
    <lineage>
        <taxon>Eukaryota</taxon>
        <taxon>Metazoa</taxon>
        <taxon>Ecdysozoa</taxon>
        <taxon>Nematoda</taxon>
        <taxon>Enoplea</taxon>
        <taxon>Dorylaimia</taxon>
        <taxon>Trichinellida</taxon>
        <taxon>Trichinellidae</taxon>
        <taxon>Trichinella</taxon>
    </lineage>
</organism>
<protein>
    <submittedName>
        <fullName evidence="1">Uncharacterized protein</fullName>
    </submittedName>
</protein>
<reference evidence="1 2" key="1">
    <citation type="submission" date="2015-01" db="EMBL/GenBank/DDBJ databases">
        <title>Evolution of Trichinella species and genotypes.</title>
        <authorList>
            <person name="Korhonen P.K."/>
            <person name="Edoardo P."/>
            <person name="Giuseppe L.R."/>
            <person name="Gasser R.B."/>
        </authorList>
    </citation>
    <scope>NUCLEOTIDE SEQUENCE [LARGE SCALE GENOMIC DNA]</scope>
    <source>
        <strain evidence="1">ISS176</strain>
    </source>
</reference>
<gene>
    <name evidence="1" type="ORF">T4C_1692</name>
</gene>